<dbReference type="InterPro" id="IPR007074">
    <property type="entry name" value="LicD/FKTN/FKRP_NTP_transf"/>
</dbReference>
<keyword evidence="3" id="KW-1185">Reference proteome</keyword>
<evidence type="ECO:0000313" key="2">
    <source>
        <dbReference type="EMBL" id="RRK33747.1"/>
    </source>
</evidence>
<comment type="caution">
    <text evidence="2">The sequence shown here is derived from an EMBL/GenBank/DDBJ whole genome shotgun (WGS) entry which is preliminary data.</text>
</comment>
<dbReference type="RefSeq" id="WP_125128961.1">
    <property type="nucleotide sequence ID" value="NZ_RHJS01000002.1"/>
</dbReference>
<dbReference type="PANTHER" id="PTHR43404:SF2">
    <property type="entry name" value="LIPOPOLYSACCHARIDE CHOLINEPHOSPHOTRANSFERASE LICD"/>
    <property type="match status" value="1"/>
</dbReference>
<accession>A0A426DLU8</accession>
<protein>
    <submittedName>
        <fullName evidence="2">LicD family protein</fullName>
    </submittedName>
</protein>
<proteinExistence type="predicted"/>
<dbReference type="PANTHER" id="PTHR43404">
    <property type="entry name" value="LIPOPOLYSACCHARIDE CHOLINEPHOSPHOTRANSFERASE LICD"/>
    <property type="match status" value="1"/>
</dbReference>
<dbReference type="GO" id="GO:0009100">
    <property type="term" value="P:glycoprotein metabolic process"/>
    <property type="evidence" value="ECO:0007669"/>
    <property type="project" value="UniProtKB-ARBA"/>
</dbReference>
<sequence length="269" mass="32342">MIELNQGDLRKLQLIELELLVEFDRICRKYEIQYTLTGGTLLGAVRHGGFIPWDDDADVAMLREEYERFRKACQIELDSKFYFQDMRNTQGYRWGYGKLRKKGTLFLRENQEHMPYEQGVFIDIFPRDGVPDDYIMRKLHKFQCFCVRKSLWSEVGKVAHKQKNMRIWFGILNKMMGNHIYKIYEHLVERSNKKRTKLVRNLMFPVPNGKDGYLRAWYEESTELEFEGYRFMVNKSYKAWLIQEFGDYMCFPPQEKRKIHPVVKINLGD</sequence>
<organism evidence="2 3">
    <name type="scientific">Schaedlerella arabinosiphila</name>
    <dbReference type="NCBI Taxonomy" id="2044587"/>
    <lineage>
        <taxon>Bacteria</taxon>
        <taxon>Bacillati</taxon>
        <taxon>Bacillota</taxon>
        <taxon>Clostridia</taxon>
        <taxon>Lachnospirales</taxon>
        <taxon>Lachnospiraceae</taxon>
        <taxon>Schaedlerella</taxon>
    </lineage>
</organism>
<feature type="domain" description="LicD/FKTN/FKRP nucleotidyltransferase" evidence="1">
    <location>
        <begin position="27"/>
        <end position="246"/>
    </location>
</feature>
<dbReference type="AlphaFoldDB" id="A0A426DLU8"/>
<dbReference type="EMBL" id="RHJS01000002">
    <property type="protein sequence ID" value="RRK33747.1"/>
    <property type="molecule type" value="Genomic_DNA"/>
</dbReference>
<evidence type="ECO:0000313" key="3">
    <source>
        <dbReference type="Proteomes" id="UP000274920"/>
    </source>
</evidence>
<evidence type="ECO:0000259" key="1">
    <source>
        <dbReference type="Pfam" id="PF04991"/>
    </source>
</evidence>
<gene>
    <name evidence="2" type="ORF">EBB54_22075</name>
</gene>
<dbReference type="InterPro" id="IPR052942">
    <property type="entry name" value="LPS_cholinephosphotransferase"/>
</dbReference>
<reference evidence="2" key="1">
    <citation type="submission" date="2018-10" db="EMBL/GenBank/DDBJ databases">
        <title>Schaedlerella arabinophila gen. nov. sp. nov., isolated from the mouse intestinal tract and comparative analysis with the genome of the closely related altered Schaedler flora strain ASF502.</title>
        <authorList>
            <person name="Miyake S."/>
            <person name="Soh M."/>
            <person name="Seedorf H."/>
        </authorList>
    </citation>
    <scope>NUCLEOTIDE SEQUENCE [LARGE SCALE GENOMIC DNA]</scope>
    <source>
        <strain evidence="2">DSM 106076</strain>
    </source>
</reference>
<name>A0A426DLU8_9FIRM</name>
<dbReference type="Proteomes" id="UP000274920">
    <property type="component" value="Unassembled WGS sequence"/>
</dbReference>
<dbReference type="Pfam" id="PF04991">
    <property type="entry name" value="LicD"/>
    <property type="match status" value="1"/>
</dbReference>